<feature type="compositionally biased region" description="Basic and acidic residues" evidence="1">
    <location>
        <begin position="7"/>
        <end position="19"/>
    </location>
</feature>
<evidence type="ECO:0000313" key="2">
    <source>
        <dbReference type="EMBL" id="VEN53282.1"/>
    </source>
</evidence>
<sequence length="72" mass="8381">MRSGKKIKLDPDLVKKEPPQEEDEEEIDDIFEESQEESSAMKSENVFIKEEMGVNIEETHGQSYKMLVLEVH</sequence>
<dbReference type="AlphaFoldDB" id="A0A653CZH8"/>
<gene>
    <name evidence="2" type="ORF">CALMAC_LOCUS13132</name>
</gene>
<accession>A0A653CZH8</accession>
<name>A0A653CZH8_CALMS</name>
<keyword evidence="3" id="KW-1185">Reference proteome</keyword>
<feature type="region of interest" description="Disordered" evidence="1">
    <location>
        <begin position="1"/>
        <end position="44"/>
    </location>
</feature>
<reference evidence="2 3" key="1">
    <citation type="submission" date="2019-01" db="EMBL/GenBank/DDBJ databases">
        <authorList>
            <person name="Sayadi A."/>
        </authorList>
    </citation>
    <scope>NUCLEOTIDE SEQUENCE [LARGE SCALE GENOMIC DNA]</scope>
</reference>
<organism evidence="2 3">
    <name type="scientific">Callosobruchus maculatus</name>
    <name type="common">Southern cowpea weevil</name>
    <name type="synonym">Pulse bruchid</name>
    <dbReference type="NCBI Taxonomy" id="64391"/>
    <lineage>
        <taxon>Eukaryota</taxon>
        <taxon>Metazoa</taxon>
        <taxon>Ecdysozoa</taxon>
        <taxon>Arthropoda</taxon>
        <taxon>Hexapoda</taxon>
        <taxon>Insecta</taxon>
        <taxon>Pterygota</taxon>
        <taxon>Neoptera</taxon>
        <taxon>Endopterygota</taxon>
        <taxon>Coleoptera</taxon>
        <taxon>Polyphaga</taxon>
        <taxon>Cucujiformia</taxon>
        <taxon>Chrysomeloidea</taxon>
        <taxon>Chrysomelidae</taxon>
        <taxon>Bruchinae</taxon>
        <taxon>Bruchini</taxon>
        <taxon>Callosobruchus</taxon>
    </lineage>
</organism>
<dbReference type="Proteomes" id="UP000410492">
    <property type="component" value="Unassembled WGS sequence"/>
</dbReference>
<protein>
    <submittedName>
        <fullName evidence="2">Uncharacterized protein</fullName>
    </submittedName>
</protein>
<dbReference type="OrthoDB" id="6735033at2759"/>
<proteinExistence type="predicted"/>
<evidence type="ECO:0000313" key="3">
    <source>
        <dbReference type="Proteomes" id="UP000410492"/>
    </source>
</evidence>
<dbReference type="EMBL" id="CAACVG010009440">
    <property type="protein sequence ID" value="VEN53282.1"/>
    <property type="molecule type" value="Genomic_DNA"/>
</dbReference>
<feature type="compositionally biased region" description="Acidic residues" evidence="1">
    <location>
        <begin position="20"/>
        <end position="36"/>
    </location>
</feature>
<evidence type="ECO:0000256" key="1">
    <source>
        <dbReference type="SAM" id="MobiDB-lite"/>
    </source>
</evidence>